<dbReference type="Proteomes" id="UP000769157">
    <property type="component" value="Unassembled WGS sequence"/>
</dbReference>
<evidence type="ECO:0000313" key="2">
    <source>
        <dbReference type="Proteomes" id="UP000769157"/>
    </source>
</evidence>
<comment type="caution">
    <text evidence="1">The sequence shown here is derived from an EMBL/GenBank/DDBJ whole genome shotgun (WGS) entry which is preliminary data.</text>
</comment>
<keyword evidence="2" id="KW-1185">Reference proteome</keyword>
<dbReference type="AlphaFoldDB" id="A0A9P8T1Y4"/>
<name>A0A9P8T1Y4_9ASCO</name>
<evidence type="ECO:0000313" key="1">
    <source>
        <dbReference type="EMBL" id="KAH3662629.1"/>
    </source>
</evidence>
<dbReference type="EMBL" id="JAEUBE010000378">
    <property type="protein sequence ID" value="KAH3662629.1"/>
    <property type="molecule type" value="Genomic_DNA"/>
</dbReference>
<protein>
    <submittedName>
        <fullName evidence="1">Uncharacterized protein</fullName>
    </submittedName>
</protein>
<proteinExistence type="predicted"/>
<reference evidence="1" key="2">
    <citation type="submission" date="2021-01" db="EMBL/GenBank/DDBJ databases">
        <authorList>
            <person name="Schikora-Tamarit M.A."/>
        </authorList>
    </citation>
    <scope>NUCLEOTIDE SEQUENCE</scope>
    <source>
        <strain evidence="1">CBS6075</strain>
    </source>
</reference>
<dbReference type="RefSeq" id="XP_046059718.1">
    <property type="nucleotide sequence ID" value="XM_046207110.1"/>
</dbReference>
<dbReference type="GeneID" id="70237845"/>
<reference evidence="1" key="1">
    <citation type="journal article" date="2021" name="Open Biol.">
        <title>Shared evolutionary footprints suggest mitochondrial oxidative damage underlies multiple complex I losses in fungi.</title>
        <authorList>
            <person name="Schikora-Tamarit M.A."/>
            <person name="Marcet-Houben M."/>
            <person name="Nosek J."/>
            <person name="Gabaldon T."/>
        </authorList>
    </citation>
    <scope>NUCLEOTIDE SEQUENCE</scope>
    <source>
        <strain evidence="1">CBS6075</strain>
    </source>
</reference>
<organism evidence="1 2">
    <name type="scientific">Ogataea philodendri</name>
    <dbReference type="NCBI Taxonomy" id="1378263"/>
    <lineage>
        <taxon>Eukaryota</taxon>
        <taxon>Fungi</taxon>
        <taxon>Dikarya</taxon>
        <taxon>Ascomycota</taxon>
        <taxon>Saccharomycotina</taxon>
        <taxon>Pichiomycetes</taxon>
        <taxon>Pichiales</taxon>
        <taxon>Pichiaceae</taxon>
        <taxon>Ogataea</taxon>
    </lineage>
</organism>
<gene>
    <name evidence="1" type="ORF">OGAPHI_005881</name>
</gene>
<accession>A0A9P8T1Y4</accession>
<sequence length="89" mass="9714">MDELSNEELDMGTLFTTVNILRSLGNSIDISELQNLKDSISNCLLTPSSLKYITSALSNKSSVFSISSKDFLVRAFAALSYNTRISGTN</sequence>